<feature type="signal peptide" evidence="1">
    <location>
        <begin position="1"/>
        <end position="20"/>
    </location>
</feature>
<dbReference type="PROSITE" id="PS51257">
    <property type="entry name" value="PROKAR_LIPOPROTEIN"/>
    <property type="match status" value="1"/>
</dbReference>
<organism evidence="2 3">
    <name type="scientific">Dysgonomonas alginatilytica</name>
    <dbReference type="NCBI Taxonomy" id="1605892"/>
    <lineage>
        <taxon>Bacteria</taxon>
        <taxon>Pseudomonadati</taxon>
        <taxon>Bacteroidota</taxon>
        <taxon>Bacteroidia</taxon>
        <taxon>Bacteroidales</taxon>
        <taxon>Dysgonomonadaceae</taxon>
        <taxon>Dysgonomonas</taxon>
    </lineage>
</organism>
<feature type="chain" id="PRO_5016042130" description="Major fimbrial subunit protein N-terminal domain-containing protein" evidence="1">
    <location>
        <begin position="21"/>
        <end position="404"/>
    </location>
</feature>
<dbReference type="OrthoDB" id="1047296at2"/>
<evidence type="ECO:0000313" key="3">
    <source>
        <dbReference type="Proteomes" id="UP000247973"/>
    </source>
</evidence>
<keyword evidence="3" id="KW-1185">Reference proteome</keyword>
<dbReference type="Proteomes" id="UP000247973">
    <property type="component" value="Unassembled WGS sequence"/>
</dbReference>
<name>A0A2V3PKY9_9BACT</name>
<reference evidence="2 3" key="1">
    <citation type="submission" date="2018-03" db="EMBL/GenBank/DDBJ databases">
        <title>Genomic Encyclopedia of Archaeal and Bacterial Type Strains, Phase II (KMG-II): from individual species to whole genera.</title>
        <authorList>
            <person name="Goeker M."/>
        </authorList>
    </citation>
    <scope>NUCLEOTIDE SEQUENCE [LARGE SCALE GENOMIC DNA]</scope>
    <source>
        <strain evidence="2 3">DSM 100214</strain>
    </source>
</reference>
<evidence type="ECO:0000256" key="1">
    <source>
        <dbReference type="SAM" id="SignalP"/>
    </source>
</evidence>
<protein>
    <recommendedName>
        <fullName evidence="4">Major fimbrial subunit protein N-terminal domain-containing protein</fullName>
    </recommendedName>
</protein>
<keyword evidence="1" id="KW-0732">Signal</keyword>
<sequence length="404" mass="44114">MKIKNIFFAALATLAFFACSNDDSISTKDVRSVSVSLSGLEPATTTRSSDPANVFTADTINVTSVLINLTDAGGTVIVSKLINKDAVLNSDWYKLTTPGQGLKFINTSRSVSKVFVYGNPGTAVGNTNVVSTTLPDQQGSHVLYYGVDEDLTPVQTEPVNPDPTDGQTYTANVTIVPIVARLQIKSISFKNAGNFTYTRQINNAPVSANVTWTGFTGNVKGIYLNNIYHKYNRPGTLDEYLQVLTYVGAIQEGNWLFTPPGPTLNAASFASYRRYTEESGYANLPLSTPNKCYAFNIFPGTEVPKLHLDLSDLVITGLASTNTEVFNPALAPSFRFANIVKFYKNVNTEMVASDFVPGKIYNMDIELIPSLDTDLKNMQYNVMVHVTIAPWGEETIVPGFELNQ</sequence>
<proteinExistence type="predicted"/>
<dbReference type="EMBL" id="QICL01000039">
    <property type="protein sequence ID" value="PXV59275.1"/>
    <property type="molecule type" value="Genomic_DNA"/>
</dbReference>
<dbReference type="AlphaFoldDB" id="A0A2V3PKY9"/>
<accession>A0A2V3PKY9</accession>
<evidence type="ECO:0008006" key="4">
    <source>
        <dbReference type="Google" id="ProtNLM"/>
    </source>
</evidence>
<gene>
    <name evidence="2" type="ORF">CLV62_13912</name>
</gene>
<comment type="caution">
    <text evidence="2">The sequence shown here is derived from an EMBL/GenBank/DDBJ whole genome shotgun (WGS) entry which is preliminary data.</text>
</comment>
<evidence type="ECO:0000313" key="2">
    <source>
        <dbReference type="EMBL" id="PXV59275.1"/>
    </source>
</evidence>